<proteinExistence type="predicted"/>
<keyword evidence="2" id="KW-1185">Reference proteome</keyword>
<dbReference type="AlphaFoldDB" id="A0A3P7NXI7"/>
<name>A0A3P7NXI7_DIBLA</name>
<accession>A0A3P7NXI7</accession>
<dbReference type="OrthoDB" id="6261200at2759"/>
<organism evidence="1 2">
    <name type="scientific">Dibothriocephalus latus</name>
    <name type="common">Fish tapeworm</name>
    <name type="synonym">Diphyllobothrium latum</name>
    <dbReference type="NCBI Taxonomy" id="60516"/>
    <lineage>
        <taxon>Eukaryota</taxon>
        <taxon>Metazoa</taxon>
        <taxon>Spiralia</taxon>
        <taxon>Lophotrochozoa</taxon>
        <taxon>Platyhelminthes</taxon>
        <taxon>Cestoda</taxon>
        <taxon>Eucestoda</taxon>
        <taxon>Diphyllobothriidea</taxon>
        <taxon>Diphyllobothriidae</taxon>
        <taxon>Dibothriocephalus</taxon>
    </lineage>
</organism>
<evidence type="ECO:0000313" key="1">
    <source>
        <dbReference type="EMBL" id="VDN13399.1"/>
    </source>
</evidence>
<gene>
    <name evidence="1" type="ORF">DILT_LOCUS9230</name>
</gene>
<dbReference type="EMBL" id="UYRU01056287">
    <property type="protein sequence ID" value="VDN13399.1"/>
    <property type="molecule type" value="Genomic_DNA"/>
</dbReference>
<dbReference type="Proteomes" id="UP000281553">
    <property type="component" value="Unassembled WGS sequence"/>
</dbReference>
<reference evidence="1 2" key="1">
    <citation type="submission" date="2018-11" db="EMBL/GenBank/DDBJ databases">
        <authorList>
            <consortium name="Pathogen Informatics"/>
        </authorList>
    </citation>
    <scope>NUCLEOTIDE SEQUENCE [LARGE SCALE GENOMIC DNA]</scope>
</reference>
<sequence length="161" mass="18865">MKFLLQNLDQYFLLAQESASKTAELLKSCRLQHDRIVQNCASNLDNINSAEEQQTDRGEFQWLSALLETQNGRLETYCRQFHMCRPYWQEYATLWQTFTTEAVRQKHQIEMLQLNRLPSEQMSASSKRNEASIGTIRLTNNCKPTGLTLYREEKNKNPRAT</sequence>
<protein>
    <submittedName>
        <fullName evidence="1">Uncharacterized protein</fullName>
    </submittedName>
</protein>
<evidence type="ECO:0000313" key="2">
    <source>
        <dbReference type="Proteomes" id="UP000281553"/>
    </source>
</evidence>